<dbReference type="Gene3D" id="2.60.120.260">
    <property type="entry name" value="Galactose-binding domain-like"/>
    <property type="match status" value="2"/>
</dbReference>
<dbReference type="AlphaFoldDB" id="A0A7W2LKM5"/>
<keyword evidence="2 4" id="KW-0378">Hydrolase</keyword>
<comment type="caution">
    <text evidence="4">The sequence shown here is derived from an EMBL/GenBank/DDBJ whole genome shotgun (WGS) entry which is preliminary data.</text>
</comment>
<evidence type="ECO:0000256" key="2">
    <source>
        <dbReference type="ARBA" id="ARBA00022801"/>
    </source>
</evidence>
<dbReference type="Pfam" id="PF17132">
    <property type="entry name" value="Glyco_hydro_106"/>
    <property type="match status" value="1"/>
</dbReference>
<dbReference type="EMBL" id="JACGCZ010000012">
    <property type="protein sequence ID" value="MBA6142639.1"/>
    <property type="molecule type" value="Genomic_DNA"/>
</dbReference>
<dbReference type="Proteomes" id="UP000590738">
    <property type="component" value="Unassembled WGS sequence"/>
</dbReference>
<organism evidence="4 5">
    <name type="scientific">Pseudomonas juntendi</name>
    <dbReference type="NCBI Taxonomy" id="2666183"/>
    <lineage>
        <taxon>Bacteria</taxon>
        <taxon>Pseudomonadati</taxon>
        <taxon>Pseudomonadota</taxon>
        <taxon>Gammaproteobacteria</taxon>
        <taxon>Pseudomonadales</taxon>
        <taxon>Pseudomonadaceae</taxon>
        <taxon>Pseudomonas</taxon>
    </lineage>
</organism>
<sequence>MSTCRLSALALCLGWVLCASAADPLRQGFESPPAPAKPLVWWHWLNGNVSLPGIDRDLEWMQRIGLGGFQLFDGNLGTPRRVEHPRLFMSPEWQEAVAHSAKRASQLGLEMSIVTSAGWSATGGPWVTPEDAMKKLVWSTVRVDSDKRQPLVLPSPPDVAGPFQQVSGGPPTLQPFYRDVKVLAWPVPANDQPLPPAHLTFSSEGIDQAVLRTGDLARPQALPFSADDTAWIQLDYDQPQTVRALTLGLPARSGFGAPPPAMAQLQMADGETGQWTTIVNIPPTASPQRTVSFAAVRSQRFRVLLKPAQLAPGQALSQPAKGVVGVRFAPPARSYPLASLTLHQAARVNHAEEQAGFAVTRDYYSVATPSTDSASSVPHTQVLDLTTHLASNGHLNWTPPPGQWQLLRLGYSLTGHENGPAVAEGTGLEVDKLAAAPVRRYMEYYLSLYQSSLNAPQTALKGLLADSIESGQQNWTADMLEQFRALRGYDPLRWLPALTGTVIDSAAATDRFLFDWRATLAQLLESEYYQTLAEVAHERGLKLYSEALEDNRPQLGNDLAMRRHSDVPMGAFWALPPEGEGRPTYQADVLGAASVAHLLGKPRVGAESFGAFLQPWAFSPRDLKRTADTALSLGVNLFNIHTSPHQPLEAKPGMSLAPFLGQYFSRHETWGEQAGPWIRYLARSSYLLQQGRSQADVLYFMGEEAPLTALFGQGLPADLPQGYGVDFIDAQSLQDLITVQDQHLTTAGGQRYRLLYLGGSSQRMTLATLDKVAKLVREGAILVGARPIDSPSLADDPHQWTQLADSLWPNPAVSIVKLGKGQVIRDATPAQALARVDLAKDLSIAQQDAKVRFQHRVLDDGRHIYFVHNDGQSLLSNASFRVNGLKPSLWDADTGAIQALTYRAVGGVTLVELNLAPNDAQLVVFAKDAGSTAREVVGRKPLAGDWSLAFTDDQGKAVEQTHVALGSWTQSPLPALKYFSGTARYRLHIERASACPSDCRLDLGEVRDLARVTLNGKALGVLWKPPYIVDLPLRRGANTLEVEVTNPWMNRIIGDAQPGATRVLTGSEHAYTAEAPVRAAGLLGPVQLIHLR</sequence>
<accession>A0A7W2LKM5</accession>
<dbReference type="SUPFAM" id="SSF49785">
    <property type="entry name" value="Galactose-binding domain-like"/>
    <property type="match status" value="1"/>
</dbReference>
<evidence type="ECO:0000313" key="4">
    <source>
        <dbReference type="EMBL" id="MBA6142639.1"/>
    </source>
</evidence>
<gene>
    <name evidence="4" type="ORF">H4B97_09170</name>
</gene>
<dbReference type="PANTHER" id="PTHR43817">
    <property type="entry name" value="GLYCOSYL HYDROLASE"/>
    <property type="match status" value="1"/>
</dbReference>
<evidence type="ECO:0000313" key="5">
    <source>
        <dbReference type="Proteomes" id="UP000590738"/>
    </source>
</evidence>
<protein>
    <submittedName>
        <fullName evidence="4">Glycoside hydrolase</fullName>
    </submittedName>
</protein>
<dbReference type="NCBIfam" id="NF045579">
    <property type="entry name" value="rhamnoside_JR"/>
    <property type="match status" value="1"/>
</dbReference>
<name>A0A7W2LKM5_9PSED</name>
<proteinExistence type="predicted"/>
<evidence type="ECO:0000256" key="3">
    <source>
        <dbReference type="SAM" id="SignalP"/>
    </source>
</evidence>
<dbReference type="RefSeq" id="WP_029886828.1">
    <property type="nucleotide sequence ID" value="NZ_BQHP01000004.1"/>
</dbReference>
<dbReference type="GO" id="GO:0016787">
    <property type="term" value="F:hydrolase activity"/>
    <property type="evidence" value="ECO:0007669"/>
    <property type="project" value="UniProtKB-KW"/>
</dbReference>
<evidence type="ECO:0000256" key="1">
    <source>
        <dbReference type="ARBA" id="ARBA00022729"/>
    </source>
</evidence>
<dbReference type="PANTHER" id="PTHR43817:SF1">
    <property type="entry name" value="HYDROLASE, FAMILY 43, PUTATIVE (AFU_ORTHOLOGUE AFUA_3G01660)-RELATED"/>
    <property type="match status" value="1"/>
</dbReference>
<feature type="signal peptide" evidence="3">
    <location>
        <begin position="1"/>
        <end position="21"/>
    </location>
</feature>
<reference evidence="4 5" key="1">
    <citation type="submission" date="2020-07" db="EMBL/GenBank/DDBJ databases">
        <title>Diversity of carbapenemase encoding genes among Pseudomonas putida group clinical isolates in a tertiary Brazilian hospital.</title>
        <authorList>
            <person name="Alberto-Lei F."/>
            <person name="Nodari C.S."/>
            <person name="Streling A.P."/>
            <person name="Paulino J.T."/>
            <person name="Bessa-Neto F.O."/>
            <person name="Cayo R."/>
            <person name="Gales A.C."/>
        </authorList>
    </citation>
    <scope>NUCLEOTIDE SEQUENCE [LARGE SCALE GENOMIC DNA]</scope>
    <source>
        <strain evidence="4 5">12273</strain>
    </source>
</reference>
<feature type="chain" id="PRO_5031210369" evidence="3">
    <location>
        <begin position="22"/>
        <end position="1092"/>
    </location>
</feature>
<keyword evidence="1 3" id="KW-0732">Signal</keyword>
<dbReference type="InterPro" id="IPR008979">
    <property type="entry name" value="Galactose-bd-like_sf"/>
</dbReference>